<proteinExistence type="predicted"/>
<dbReference type="AlphaFoldDB" id="A0AAP5M584"/>
<keyword evidence="3" id="KW-1185">Reference proteome</keyword>
<name>A0AAP5M584_9CYAN</name>
<gene>
    <name evidence="2" type="ORF">G7B40_013765</name>
</gene>
<organism evidence="2 3">
    <name type="scientific">Aetokthonos hydrillicola Thurmond2011</name>
    <dbReference type="NCBI Taxonomy" id="2712845"/>
    <lineage>
        <taxon>Bacteria</taxon>
        <taxon>Bacillati</taxon>
        <taxon>Cyanobacteriota</taxon>
        <taxon>Cyanophyceae</taxon>
        <taxon>Nostocales</taxon>
        <taxon>Hapalosiphonaceae</taxon>
        <taxon>Aetokthonos</taxon>
    </lineage>
</organism>
<dbReference type="Proteomes" id="UP000667802">
    <property type="component" value="Unassembled WGS sequence"/>
</dbReference>
<comment type="caution">
    <text evidence="2">The sequence shown here is derived from an EMBL/GenBank/DDBJ whole genome shotgun (WGS) entry which is preliminary data.</text>
</comment>
<accession>A0AAP5M584</accession>
<evidence type="ECO:0000313" key="3">
    <source>
        <dbReference type="Proteomes" id="UP000667802"/>
    </source>
</evidence>
<sequence>MLTHHRKPVLLSLISTDLPVWSVLEAAATLYQKDRDRFHLLLTAPPVTSYEVDSLVSREPSSHDSNHSNQEASSIQVPSGPRILWLEISPYRVIMTMQGNGQLSYRHFWEQGVYGVSRYWLPSESLQPNEPIRLRNFTRNLKLNGEPLPEHLRVEYELWTGKIQLGSYILNLEIQH</sequence>
<feature type="region of interest" description="Disordered" evidence="1">
    <location>
        <begin position="53"/>
        <end position="75"/>
    </location>
</feature>
<protein>
    <submittedName>
        <fullName evidence="2">Uncharacterized protein</fullName>
    </submittedName>
</protein>
<reference evidence="3" key="1">
    <citation type="journal article" date="2021" name="Science">
        <title>Hunting the eagle killer: A cyanobacterial neurotoxin causes vacuolar myelinopathy.</title>
        <authorList>
            <person name="Breinlinger S."/>
            <person name="Phillips T.J."/>
            <person name="Haram B.N."/>
            <person name="Mares J."/>
            <person name="Martinez Yerena J.A."/>
            <person name="Hrouzek P."/>
            <person name="Sobotka R."/>
            <person name="Henderson W.M."/>
            <person name="Schmieder P."/>
            <person name="Williams S.M."/>
            <person name="Lauderdale J.D."/>
            <person name="Wilde H.D."/>
            <person name="Gerrin W."/>
            <person name="Kust A."/>
            <person name="Washington J.W."/>
            <person name="Wagner C."/>
            <person name="Geier B."/>
            <person name="Liebeke M."/>
            <person name="Enke H."/>
            <person name="Niedermeyer T.H.J."/>
            <person name="Wilde S.B."/>
        </authorList>
    </citation>
    <scope>NUCLEOTIDE SEQUENCE [LARGE SCALE GENOMIC DNA]</scope>
    <source>
        <strain evidence="3">Thurmond2011</strain>
    </source>
</reference>
<dbReference type="RefSeq" id="WP_208346084.1">
    <property type="nucleotide sequence ID" value="NZ_CAWQFN010000860.1"/>
</dbReference>
<evidence type="ECO:0000256" key="1">
    <source>
        <dbReference type="SAM" id="MobiDB-lite"/>
    </source>
</evidence>
<evidence type="ECO:0000313" key="2">
    <source>
        <dbReference type="EMBL" id="MDR9895626.1"/>
    </source>
</evidence>
<dbReference type="EMBL" id="JAALHA020000005">
    <property type="protein sequence ID" value="MDR9895626.1"/>
    <property type="molecule type" value="Genomic_DNA"/>
</dbReference>